<evidence type="ECO:0000259" key="3">
    <source>
        <dbReference type="Pfam" id="PF15246"/>
    </source>
</evidence>
<feature type="compositionally biased region" description="Polar residues" evidence="2">
    <location>
        <begin position="1368"/>
        <end position="1379"/>
    </location>
</feature>
<feature type="compositionally biased region" description="Polar residues" evidence="2">
    <location>
        <begin position="1335"/>
        <end position="1344"/>
    </location>
</feature>
<feature type="compositionally biased region" description="Polar residues" evidence="2">
    <location>
        <begin position="1005"/>
        <end position="1022"/>
    </location>
</feature>
<feature type="region of interest" description="Disordered" evidence="2">
    <location>
        <begin position="923"/>
        <end position="953"/>
    </location>
</feature>
<keyword evidence="5" id="KW-1185">Reference proteome</keyword>
<feature type="compositionally biased region" description="Basic and acidic residues" evidence="2">
    <location>
        <begin position="936"/>
        <end position="945"/>
    </location>
</feature>
<feature type="region of interest" description="Disordered" evidence="2">
    <location>
        <begin position="1225"/>
        <end position="1286"/>
    </location>
</feature>
<dbReference type="Pfam" id="PF15246">
    <property type="entry name" value="NCKAP5"/>
    <property type="match status" value="1"/>
</dbReference>
<dbReference type="PANTHER" id="PTHR21740:SF0">
    <property type="entry name" value="NCK-ASSOCIATED PROTEIN 5"/>
    <property type="match status" value="1"/>
</dbReference>
<feature type="compositionally biased region" description="Basic and acidic residues" evidence="2">
    <location>
        <begin position="777"/>
        <end position="786"/>
    </location>
</feature>
<dbReference type="OrthoDB" id="8930856at2759"/>
<dbReference type="GO" id="GO:0007019">
    <property type="term" value="P:microtubule depolymerization"/>
    <property type="evidence" value="ECO:0007669"/>
    <property type="project" value="TreeGrafter"/>
</dbReference>
<feature type="region of interest" description="Disordered" evidence="2">
    <location>
        <begin position="666"/>
        <end position="687"/>
    </location>
</feature>
<dbReference type="Ensembl" id="ENSSFOT00015036025.2">
    <property type="protein sequence ID" value="ENSSFOP00015035637.2"/>
    <property type="gene ID" value="ENSSFOG00015022704.2"/>
</dbReference>
<feature type="region of interest" description="Disordered" evidence="2">
    <location>
        <begin position="995"/>
        <end position="1024"/>
    </location>
</feature>
<sequence>MDMLDIMNAYRNKLSEDVWEQQVILKGKSQMTNTLESSSDGSLVEEDVDKAKHLQERLQVLEAQNSALVMENEAQREQYERCLDEVASHIVQALLTQKDLREECLILRTRVLDLEQQNWILSTLFQQGVRPASDLLLEKLQSKIMDLSCGDVFLSAERSKNFQLSRSLNSSQHESQVRQVAGFPMEKYPSQMSLAVPAGVYSYSSCSSSELSLSSACSECSSGSFTWKEGHSCNKLSSFTWKKRVSFGTSAPSDTHRLSEEQLWSQKKEYHILAGLKMLQRYSQKKPSCLHSKSGYKDYMKSNEGIYSLGTNIRKKRTTKPFQIGKLSRLTGSKDQVLYDSDDADESSWDLSNQHNICAKDCCNHDVSNTFCRWKCDQNDIKNVDQLRSNPTNLLSTYNTKDFTKKLLRFSNVFESRKKDCDNLSSTVLHLKADSIRFQAKPQMSETDELEAEPQLDSSNGQHTEQLEWDLKKLSKVDEPLTSQSGWKNHSRFHSTESKERPFSLFNPFRMNACLKENTMSIIDAGNEKPIELNSQHIFQISEVQSIYNDEPNELPPLGSLNCEKGGNLRNHSILQIKGRPLELQTQNISCRTATGQNQCMGDSLKQLEIHVPEKQKPVRVHNTPDHKIQAVPPTHNCSKANIAKTHFQREESIYKISNVTATEVSSSGGENIGFTTQKSPTSPPSKMSGFVSLASTICSQSPKVSQPNNNLPNKNDGGTCSSSSLCDVQHLASPIGKNSESFAVSCSTKAVPLNLVYNPNNELQKSSSSQIPTNGKPKDATKKPYDAPSGLGCHCDTNELSFRGMKNKSAPHVSDNVSPQEHSKKKVQTFENGAALVDKTSSGYPTSMQDHFQYLALSQELMTKIPQPTSSCTDLNVDCQNSAENVSKTQIPLSLKGLVKLPLSLVKNPTTPLKYEKDHINTASKGKNALNGWDTKQRTQEKSKLGRRGGTRCNSMYGEQLFQVLPENNSTEDEIVDHKSLKSSLASGKLDLKPALGRKGAKPHSQSFSNHNPEKPSMSTSGGVGKVRKRIIMNMGENGNRQHLFVNSSQLASLSCPEEIPADCRRSLADAHKLTSSSSQSALPVSENRASNITKNEAHCPLTENEVHSFTFANKFGLKNSGRPMKVLPHSSSDTSPFPACQANEAMKNPLQSPIQMDLVKNKTKQVNSKVSPEKPGTSLSVSASTVEEKVMMGIEENMQKCQGQDKTQAPETKQKAALSLANWFGFRKSKLPAPSGKKTDPPKGKQQNTEAKTTSAVGLRQVKSDRKKDKKKNGTKHKDSQEVNISKASNKVDPVMGACNIHMGNASDQIQQQASRTGKDAFMKENFNRLPEVTQQTKNGSKLLSYKSESHGVPVTKQDIRKKMSRTQVHVKTQSDSIAPDAR</sequence>
<dbReference type="PANTHER" id="PTHR21740">
    <property type="entry name" value="NCK-ASSOCIATED PROTEIN 5"/>
    <property type="match status" value="1"/>
</dbReference>
<feature type="coiled-coil region" evidence="1">
    <location>
        <begin position="44"/>
        <end position="117"/>
    </location>
</feature>
<keyword evidence="1" id="KW-0175">Coiled coil</keyword>
<proteinExistence type="predicted"/>
<feature type="region of interest" description="Disordered" evidence="2">
    <location>
        <begin position="1166"/>
        <end position="1185"/>
    </location>
</feature>
<feature type="region of interest" description="Disordered" evidence="2">
    <location>
        <begin position="762"/>
        <end position="788"/>
    </location>
</feature>
<gene>
    <name evidence="4" type="primary">LOC108922313</name>
</gene>
<name>A0A8C9SNV8_SCLFO</name>
<dbReference type="GO" id="GO:0001578">
    <property type="term" value="P:microtubule bundle formation"/>
    <property type="evidence" value="ECO:0007669"/>
    <property type="project" value="TreeGrafter"/>
</dbReference>
<organism evidence="4 5">
    <name type="scientific">Scleropages formosus</name>
    <name type="common">Asian bonytongue</name>
    <name type="synonym">Osteoglossum formosum</name>
    <dbReference type="NCBI Taxonomy" id="113540"/>
    <lineage>
        <taxon>Eukaryota</taxon>
        <taxon>Metazoa</taxon>
        <taxon>Chordata</taxon>
        <taxon>Craniata</taxon>
        <taxon>Vertebrata</taxon>
        <taxon>Euteleostomi</taxon>
        <taxon>Actinopterygii</taxon>
        <taxon>Neopterygii</taxon>
        <taxon>Teleostei</taxon>
        <taxon>Osteoglossocephala</taxon>
        <taxon>Osteoglossomorpha</taxon>
        <taxon>Osteoglossiformes</taxon>
        <taxon>Osteoglossidae</taxon>
        <taxon>Scleropages</taxon>
    </lineage>
</organism>
<dbReference type="GO" id="GO:0035371">
    <property type="term" value="C:microtubule plus-end"/>
    <property type="evidence" value="ECO:0007669"/>
    <property type="project" value="TreeGrafter"/>
</dbReference>
<dbReference type="InterPro" id="IPR026163">
    <property type="entry name" value="Nckap5l"/>
</dbReference>
<dbReference type="Proteomes" id="UP000694397">
    <property type="component" value="Chromosome 1"/>
</dbReference>
<feature type="region of interest" description="Disordered" evidence="2">
    <location>
        <begin position="442"/>
        <end position="465"/>
    </location>
</feature>
<evidence type="ECO:0000313" key="5">
    <source>
        <dbReference type="Proteomes" id="UP000694397"/>
    </source>
</evidence>
<feature type="compositionally biased region" description="Polar residues" evidence="2">
    <location>
        <begin position="666"/>
        <end position="681"/>
    </location>
</feature>
<accession>A0A8C9SNV8</accession>
<evidence type="ECO:0000313" key="4">
    <source>
        <dbReference type="Ensembl" id="ENSSFOP00015035637.2"/>
    </source>
</evidence>
<evidence type="ECO:0000256" key="1">
    <source>
        <dbReference type="SAM" id="Coils"/>
    </source>
</evidence>
<feature type="region of interest" description="Disordered" evidence="2">
    <location>
        <begin position="1334"/>
        <end position="1385"/>
    </location>
</feature>
<evidence type="ECO:0000256" key="2">
    <source>
        <dbReference type="SAM" id="MobiDB-lite"/>
    </source>
</evidence>
<dbReference type="InterPro" id="IPR032769">
    <property type="entry name" value="NCKAP5_C"/>
</dbReference>
<dbReference type="GeneTree" id="ENSGT00530000063607"/>
<feature type="domain" description="Nck-associated protein 5 C-terminal" evidence="3">
    <location>
        <begin position="1185"/>
        <end position="1374"/>
    </location>
</feature>
<protein>
    <recommendedName>
        <fullName evidence="3">Nck-associated protein 5 C-terminal domain-containing protein</fullName>
    </recommendedName>
</protein>
<feature type="compositionally biased region" description="Polar residues" evidence="2">
    <location>
        <begin position="1247"/>
        <end position="1258"/>
    </location>
</feature>
<reference evidence="4" key="2">
    <citation type="submission" date="2025-08" db="UniProtKB">
        <authorList>
            <consortium name="Ensembl"/>
        </authorList>
    </citation>
    <scope>IDENTIFICATION</scope>
</reference>
<reference evidence="4 5" key="1">
    <citation type="submission" date="2019-04" db="EMBL/GenBank/DDBJ databases">
        <authorList>
            <consortium name="Wellcome Sanger Institute Data Sharing"/>
        </authorList>
    </citation>
    <scope>NUCLEOTIDE SEQUENCE [LARGE SCALE GENOMIC DNA]</scope>
</reference>
<feature type="compositionally biased region" description="Polar residues" evidence="2">
    <location>
        <begin position="762"/>
        <end position="774"/>
    </location>
</feature>
<reference evidence="4" key="3">
    <citation type="submission" date="2025-09" db="UniProtKB">
        <authorList>
            <consortium name="Ensembl"/>
        </authorList>
    </citation>
    <scope>IDENTIFICATION</scope>
</reference>